<proteinExistence type="predicted"/>
<dbReference type="Proteomes" id="UP001165080">
    <property type="component" value="Unassembled WGS sequence"/>
</dbReference>
<name>A0A9W6C1A3_9CHLO</name>
<sequence length="102" mass="11030">MSLAAAAVRFGGWRRQGSSTNVRMYDVLWDGWRAVRMCDGAVAAAPVVAVVVVRGHDACEVTLRTGTMIVMIPKVGASPACLHHLSFCLHPLCLYHTHAPKC</sequence>
<comment type="caution">
    <text evidence="1">The sequence shown here is derived from an EMBL/GenBank/DDBJ whole genome shotgun (WGS) entry which is preliminary data.</text>
</comment>
<dbReference type="EMBL" id="BRXU01000049">
    <property type="protein sequence ID" value="GLC61657.1"/>
    <property type="molecule type" value="Genomic_DNA"/>
</dbReference>
<accession>A0A9W6C1A3</accession>
<reference evidence="1 2" key="1">
    <citation type="journal article" date="2023" name="Commun. Biol.">
        <title>Reorganization of the ancestral sex-determining regions during the evolution of trioecy in Pleodorina starrii.</title>
        <authorList>
            <person name="Takahashi K."/>
            <person name="Suzuki S."/>
            <person name="Kawai-Toyooka H."/>
            <person name="Yamamoto K."/>
            <person name="Hamaji T."/>
            <person name="Ootsuki R."/>
            <person name="Yamaguchi H."/>
            <person name="Kawachi M."/>
            <person name="Higashiyama T."/>
            <person name="Nozaki H."/>
        </authorList>
    </citation>
    <scope>NUCLEOTIDE SEQUENCE [LARGE SCALE GENOMIC DNA]</scope>
    <source>
        <strain evidence="1 2">NIES-4479</strain>
    </source>
</reference>
<evidence type="ECO:0000313" key="1">
    <source>
        <dbReference type="EMBL" id="GLC61657.1"/>
    </source>
</evidence>
<organism evidence="1 2">
    <name type="scientific">Pleodorina starrii</name>
    <dbReference type="NCBI Taxonomy" id="330485"/>
    <lineage>
        <taxon>Eukaryota</taxon>
        <taxon>Viridiplantae</taxon>
        <taxon>Chlorophyta</taxon>
        <taxon>core chlorophytes</taxon>
        <taxon>Chlorophyceae</taxon>
        <taxon>CS clade</taxon>
        <taxon>Chlamydomonadales</taxon>
        <taxon>Volvocaceae</taxon>
        <taxon>Pleodorina</taxon>
    </lineage>
</organism>
<keyword evidence="2" id="KW-1185">Reference proteome</keyword>
<dbReference type="AlphaFoldDB" id="A0A9W6C1A3"/>
<evidence type="ECO:0000313" key="2">
    <source>
        <dbReference type="Proteomes" id="UP001165080"/>
    </source>
</evidence>
<gene>
    <name evidence="1" type="primary">PLESTMB000496</name>
    <name evidence="1" type="ORF">PLESTB_001787900</name>
</gene>
<protein>
    <submittedName>
        <fullName evidence="1">Uncharacterized protein</fullName>
    </submittedName>
</protein>